<evidence type="ECO:0000259" key="4">
    <source>
        <dbReference type="Pfam" id="PF00891"/>
    </source>
</evidence>
<gene>
    <name evidence="6" type="ORF">GCM10009863_10270</name>
</gene>
<keyword evidence="1 6" id="KW-0489">Methyltransferase</keyword>
<evidence type="ECO:0000256" key="2">
    <source>
        <dbReference type="ARBA" id="ARBA00022679"/>
    </source>
</evidence>
<name>A0ABN3PU63_9ACTN</name>
<dbReference type="Proteomes" id="UP001501447">
    <property type="component" value="Unassembled WGS sequence"/>
</dbReference>
<dbReference type="GO" id="GO:0008168">
    <property type="term" value="F:methyltransferase activity"/>
    <property type="evidence" value="ECO:0007669"/>
    <property type="project" value="UniProtKB-KW"/>
</dbReference>
<sequence>MTDIADNTPSALPLMQLTSAFWGFKTFAAAVELGLFTRLADGRAMSLEEAADELDIRERPADMFLAACASLGLLEKDGEKYRNSALSEEFLVEGKPRYFGGFVRYCDQREYPVWHRIVDAMRTDRPLTWDPDSHGSVFVAENPVMMEFFWESLHSISASTAHALADAYDFGPHSRLLDVGGGSAGYPVQLCRRYPHLSATVFDLEHVCAMAEQKVRAAGLEKSIATVAGDFMTDEPLPGGHDVILLSMILHDWDETTNRALLRKCWEALAPGGAIVICELLLNPERTGPASAALMGMNMIVETEGGKNYSETEYQDWLTDAGFEEPRVIRFDTAGANGAVVARKQ</sequence>
<accession>A0ABN3PU63</accession>
<dbReference type="InterPro" id="IPR036390">
    <property type="entry name" value="WH_DNA-bd_sf"/>
</dbReference>
<dbReference type="Pfam" id="PF08100">
    <property type="entry name" value="Dimerisation"/>
    <property type="match status" value="1"/>
</dbReference>
<dbReference type="InterPro" id="IPR029063">
    <property type="entry name" value="SAM-dependent_MTases_sf"/>
</dbReference>
<feature type="domain" description="O-methyltransferase C-terminal" evidence="4">
    <location>
        <begin position="114"/>
        <end position="324"/>
    </location>
</feature>
<dbReference type="PIRSF" id="PIRSF005739">
    <property type="entry name" value="O-mtase"/>
    <property type="match status" value="1"/>
</dbReference>
<evidence type="ECO:0000313" key="7">
    <source>
        <dbReference type="Proteomes" id="UP001501447"/>
    </source>
</evidence>
<evidence type="ECO:0000256" key="3">
    <source>
        <dbReference type="ARBA" id="ARBA00022691"/>
    </source>
</evidence>
<dbReference type="InterPro" id="IPR001077">
    <property type="entry name" value="COMT_C"/>
</dbReference>
<feature type="domain" description="O-methyltransferase dimerisation" evidence="5">
    <location>
        <begin position="15"/>
        <end position="92"/>
    </location>
</feature>
<dbReference type="PROSITE" id="PS51683">
    <property type="entry name" value="SAM_OMT_II"/>
    <property type="match status" value="1"/>
</dbReference>
<dbReference type="Gene3D" id="1.10.10.10">
    <property type="entry name" value="Winged helix-like DNA-binding domain superfamily/Winged helix DNA-binding domain"/>
    <property type="match status" value="1"/>
</dbReference>
<dbReference type="PANTHER" id="PTHR43712:SF2">
    <property type="entry name" value="O-METHYLTRANSFERASE CICE"/>
    <property type="match status" value="1"/>
</dbReference>
<evidence type="ECO:0000313" key="6">
    <source>
        <dbReference type="EMBL" id="GAA2598858.1"/>
    </source>
</evidence>
<protein>
    <submittedName>
        <fullName evidence="6">Methyltransferase</fullName>
    </submittedName>
</protein>
<keyword evidence="3" id="KW-0949">S-adenosyl-L-methionine</keyword>
<dbReference type="InterPro" id="IPR016461">
    <property type="entry name" value="COMT-like"/>
</dbReference>
<dbReference type="RefSeq" id="WP_344562609.1">
    <property type="nucleotide sequence ID" value="NZ_BAAARJ010000003.1"/>
</dbReference>
<dbReference type="CDD" id="cd02440">
    <property type="entry name" value="AdoMet_MTases"/>
    <property type="match status" value="1"/>
</dbReference>
<dbReference type="Gene3D" id="3.40.50.150">
    <property type="entry name" value="Vaccinia Virus protein VP39"/>
    <property type="match status" value="1"/>
</dbReference>
<dbReference type="PANTHER" id="PTHR43712">
    <property type="entry name" value="PUTATIVE (AFU_ORTHOLOGUE AFUA_4G14580)-RELATED"/>
    <property type="match status" value="1"/>
</dbReference>
<proteinExistence type="predicted"/>
<dbReference type="SUPFAM" id="SSF46785">
    <property type="entry name" value="Winged helix' DNA-binding domain"/>
    <property type="match status" value="1"/>
</dbReference>
<keyword evidence="2" id="KW-0808">Transferase</keyword>
<organism evidence="6 7">
    <name type="scientific">Streptomyces axinellae</name>
    <dbReference type="NCBI Taxonomy" id="552788"/>
    <lineage>
        <taxon>Bacteria</taxon>
        <taxon>Bacillati</taxon>
        <taxon>Actinomycetota</taxon>
        <taxon>Actinomycetes</taxon>
        <taxon>Kitasatosporales</taxon>
        <taxon>Streptomycetaceae</taxon>
        <taxon>Streptomyces</taxon>
    </lineage>
</organism>
<keyword evidence="7" id="KW-1185">Reference proteome</keyword>
<dbReference type="InterPro" id="IPR036388">
    <property type="entry name" value="WH-like_DNA-bd_sf"/>
</dbReference>
<reference evidence="6 7" key="1">
    <citation type="journal article" date="2019" name="Int. J. Syst. Evol. Microbiol.">
        <title>The Global Catalogue of Microorganisms (GCM) 10K type strain sequencing project: providing services to taxonomists for standard genome sequencing and annotation.</title>
        <authorList>
            <consortium name="The Broad Institute Genomics Platform"/>
            <consortium name="The Broad Institute Genome Sequencing Center for Infectious Disease"/>
            <person name="Wu L."/>
            <person name="Ma J."/>
        </authorList>
    </citation>
    <scope>NUCLEOTIDE SEQUENCE [LARGE SCALE GENOMIC DNA]</scope>
    <source>
        <strain evidence="6 7">JCM 16373</strain>
    </source>
</reference>
<evidence type="ECO:0000259" key="5">
    <source>
        <dbReference type="Pfam" id="PF08100"/>
    </source>
</evidence>
<dbReference type="EMBL" id="BAAARJ010000003">
    <property type="protein sequence ID" value="GAA2598858.1"/>
    <property type="molecule type" value="Genomic_DNA"/>
</dbReference>
<dbReference type="InterPro" id="IPR012967">
    <property type="entry name" value="COMT_dimerisation"/>
</dbReference>
<dbReference type="SUPFAM" id="SSF53335">
    <property type="entry name" value="S-adenosyl-L-methionine-dependent methyltransferases"/>
    <property type="match status" value="1"/>
</dbReference>
<comment type="caution">
    <text evidence="6">The sequence shown here is derived from an EMBL/GenBank/DDBJ whole genome shotgun (WGS) entry which is preliminary data.</text>
</comment>
<evidence type="ECO:0000256" key="1">
    <source>
        <dbReference type="ARBA" id="ARBA00022603"/>
    </source>
</evidence>
<dbReference type="Pfam" id="PF00891">
    <property type="entry name" value="Methyltransf_2"/>
    <property type="match status" value="1"/>
</dbReference>
<dbReference type="GO" id="GO:0032259">
    <property type="term" value="P:methylation"/>
    <property type="evidence" value="ECO:0007669"/>
    <property type="project" value="UniProtKB-KW"/>
</dbReference>